<dbReference type="NCBIfam" id="TIGR02532">
    <property type="entry name" value="IV_pilin_GFxxxE"/>
    <property type="match status" value="1"/>
</dbReference>
<reference evidence="3 4" key="1">
    <citation type="submission" date="2019-08" db="EMBL/GenBank/DDBJ databases">
        <title>Deep-cultivation of Planctomycetes and their phenomic and genomic characterization uncovers novel biology.</title>
        <authorList>
            <person name="Wiegand S."/>
            <person name="Jogler M."/>
            <person name="Boedeker C."/>
            <person name="Pinto D."/>
            <person name="Vollmers J."/>
            <person name="Rivas-Marin E."/>
            <person name="Kohn T."/>
            <person name="Peeters S.H."/>
            <person name="Heuer A."/>
            <person name="Rast P."/>
            <person name="Oberbeckmann S."/>
            <person name="Bunk B."/>
            <person name="Jeske O."/>
            <person name="Meyerdierks A."/>
            <person name="Storesund J.E."/>
            <person name="Kallscheuer N."/>
            <person name="Luecker S."/>
            <person name="Lage O.M."/>
            <person name="Pohl T."/>
            <person name="Merkel B.J."/>
            <person name="Hornburger P."/>
            <person name="Mueller R.-W."/>
            <person name="Bruemmer F."/>
            <person name="Labrenz M."/>
            <person name="Spormann A.M."/>
            <person name="Op den Camp H."/>
            <person name="Overmann J."/>
            <person name="Amann R."/>
            <person name="Jetten M.S.M."/>
            <person name="Mascher T."/>
            <person name="Medema M.H."/>
            <person name="Devos D.P."/>
            <person name="Kaster A.-K."/>
            <person name="Ovreas L."/>
            <person name="Rohde M."/>
            <person name="Galperin M.Y."/>
            <person name="Jogler C."/>
        </authorList>
    </citation>
    <scope>NUCLEOTIDE SEQUENCE [LARGE SCALE GENOMIC DNA]</scope>
    <source>
        <strain evidence="3 4">DSM 8797</strain>
    </source>
</reference>
<proteinExistence type="predicted"/>
<keyword evidence="1" id="KW-0472">Membrane</keyword>
<dbReference type="Pfam" id="PF07963">
    <property type="entry name" value="N_methyl"/>
    <property type="match status" value="1"/>
</dbReference>
<protein>
    <submittedName>
        <fullName evidence="3">Major pilin subunit</fullName>
    </submittedName>
</protein>
<evidence type="ECO:0000313" key="3">
    <source>
        <dbReference type="EMBL" id="QEG18038.1"/>
    </source>
</evidence>
<feature type="domain" description="DUF1559" evidence="2">
    <location>
        <begin position="100"/>
        <end position="379"/>
    </location>
</feature>
<keyword evidence="1" id="KW-1133">Transmembrane helix</keyword>
<evidence type="ECO:0000259" key="2">
    <source>
        <dbReference type="Pfam" id="PF07596"/>
    </source>
</evidence>
<dbReference type="InterPro" id="IPR027558">
    <property type="entry name" value="Pre_pil_HX9DG_C"/>
</dbReference>
<dbReference type="InterPro" id="IPR011453">
    <property type="entry name" value="DUF1559"/>
</dbReference>
<dbReference type="SUPFAM" id="SSF54523">
    <property type="entry name" value="Pili subunits"/>
    <property type="match status" value="1"/>
</dbReference>
<dbReference type="InterPro" id="IPR045584">
    <property type="entry name" value="Pilin-like"/>
</dbReference>
<dbReference type="InterPro" id="IPR012902">
    <property type="entry name" value="N_methyl_site"/>
</dbReference>
<evidence type="ECO:0000256" key="1">
    <source>
        <dbReference type="SAM" id="Phobius"/>
    </source>
</evidence>
<organism evidence="3 4">
    <name type="scientific">Gimesia maris</name>
    <dbReference type="NCBI Taxonomy" id="122"/>
    <lineage>
        <taxon>Bacteria</taxon>
        <taxon>Pseudomonadati</taxon>
        <taxon>Planctomycetota</taxon>
        <taxon>Planctomycetia</taxon>
        <taxon>Planctomycetales</taxon>
        <taxon>Planctomycetaceae</taxon>
        <taxon>Gimesia</taxon>
    </lineage>
</organism>
<name>A0ABX5YR05_9PLAN</name>
<dbReference type="PANTHER" id="PTHR30093:SF2">
    <property type="entry name" value="TYPE II SECRETION SYSTEM PROTEIN H"/>
    <property type="match status" value="1"/>
</dbReference>
<keyword evidence="4" id="KW-1185">Reference proteome</keyword>
<dbReference type="Proteomes" id="UP000322887">
    <property type="component" value="Chromosome"/>
</dbReference>
<evidence type="ECO:0000313" key="4">
    <source>
        <dbReference type="Proteomes" id="UP000322887"/>
    </source>
</evidence>
<dbReference type="NCBIfam" id="TIGR04294">
    <property type="entry name" value="pre_pil_HX9DG"/>
    <property type="match status" value="1"/>
</dbReference>
<dbReference type="EMBL" id="CP042910">
    <property type="protein sequence ID" value="QEG18038.1"/>
    <property type="molecule type" value="Genomic_DNA"/>
</dbReference>
<sequence>MNKTRLVQNEIERLEPGRYFNRTHTVHIRENEFQFQISDSLIFWFFTHTDSSNKEHRMRNSSFCRYLPRMYRRHAFTLIELLVVIAIIAILVALLLPAVQQAREAARRSSCKNNLKQLALALQNYHSTYDVFPPGSANGAGDNPNGAHGSGAVAIGGSWILMILANLEQSAMFDDFMTIANERNEVQDWLGNGTYTSQGMEVGSKPYNAMLCPSHPVNREQFGNGTGLEHLARGNYAANYGKAGYGRVHTNDAKIGGIFGNNSSISIRDIKDGTTNTLALSELKFRLQSSSGPSSQDTRGTWPYGVMGANIFSTQTGPNSTTPDGIWGCRSYPDEGMPCIQIGSPYTEMYSAARSYHAGGVQGAMADGSVRFFSDNIDMTLWHALSTRGGREVIENF</sequence>
<accession>A0ABX5YR05</accession>
<dbReference type="PANTHER" id="PTHR30093">
    <property type="entry name" value="GENERAL SECRETION PATHWAY PROTEIN G"/>
    <property type="match status" value="1"/>
</dbReference>
<feature type="transmembrane region" description="Helical" evidence="1">
    <location>
        <begin position="75"/>
        <end position="99"/>
    </location>
</feature>
<gene>
    <name evidence="3" type="ORF">GmarT_39230</name>
</gene>
<keyword evidence="1" id="KW-0812">Transmembrane</keyword>
<dbReference type="Gene3D" id="3.30.700.10">
    <property type="entry name" value="Glycoprotein, Type 4 Pilin"/>
    <property type="match status" value="1"/>
</dbReference>
<dbReference type="Pfam" id="PF07596">
    <property type="entry name" value="SBP_bac_10"/>
    <property type="match status" value="1"/>
</dbReference>